<accession>A0A8R1EGI6</accession>
<keyword evidence="1" id="KW-0732">Signal</keyword>
<dbReference type="AlphaFoldDB" id="A0A8R1EGI6"/>
<feature type="chain" id="PRO_5035813386" evidence="1">
    <location>
        <begin position="24"/>
        <end position="96"/>
    </location>
</feature>
<organism evidence="2 3">
    <name type="scientific">Caenorhabditis japonica</name>
    <dbReference type="NCBI Taxonomy" id="281687"/>
    <lineage>
        <taxon>Eukaryota</taxon>
        <taxon>Metazoa</taxon>
        <taxon>Ecdysozoa</taxon>
        <taxon>Nematoda</taxon>
        <taxon>Chromadorea</taxon>
        <taxon>Rhabditida</taxon>
        <taxon>Rhabditina</taxon>
        <taxon>Rhabditomorpha</taxon>
        <taxon>Rhabditoidea</taxon>
        <taxon>Rhabditidae</taxon>
        <taxon>Peloderinae</taxon>
        <taxon>Caenorhabditis</taxon>
    </lineage>
</organism>
<protein>
    <submittedName>
        <fullName evidence="2">Uncharacterized protein</fullName>
    </submittedName>
</protein>
<reference evidence="2" key="2">
    <citation type="submission" date="2022-06" db="UniProtKB">
        <authorList>
            <consortium name="EnsemblMetazoa"/>
        </authorList>
    </citation>
    <scope>IDENTIFICATION</scope>
    <source>
        <strain evidence="2">DF5081</strain>
    </source>
</reference>
<keyword evidence="3" id="KW-1185">Reference proteome</keyword>
<proteinExistence type="predicted"/>
<dbReference type="Proteomes" id="UP000005237">
    <property type="component" value="Unassembled WGS sequence"/>
</dbReference>
<dbReference type="EnsemblMetazoa" id="CJA33127.1">
    <property type="protein sequence ID" value="CJA33127.1"/>
    <property type="gene ID" value="WBGene00208974"/>
</dbReference>
<evidence type="ECO:0000313" key="2">
    <source>
        <dbReference type="EnsemblMetazoa" id="CJA33127.1"/>
    </source>
</evidence>
<reference evidence="3" key="1">
    <citation type="submission" date="2010-08" db="EMBL/GenBank/DDBJ databases">
        <authorList>
            <consortium name="Caenorhabditis japonica Sequencing Consortium"/>
            <person name="Wilson R.K."/>
        </authorList>
    </citation>
    <scope>NUCLEOTIDE SEQUENCE [LARGE SCALE GENOMIC DNA]</scope>
    <source>
        <strain evidence="3">DF5081</strain>
    </source>
</reference>
<name>A0A8R1EGI6_CAEJA</name>
<sequence>MTPSNACYGFISLILIAASCLHAAFEIIADVIVKIYRICLFCYRKPHHAKELTVTTIHLMRVSYDAEIWTFGELWDVLRSHLITPMTKTASSRRGR</sequence>
<evidence type="ECO:0000313" key="3">
    <source>
        <dbReference type="Proteomes" id="UP000005237"/>
    </source>
</evidence>
<evidence type="ECO:0000256" key="1">
    <source>
        <dbReference type="SAM" id="SignalP"/>
    </source>
</evidence>
<feature type="signal peptide" evidence="1">
    <location>
        <begin position="1"/>
        <end position="23"/>
    </location>
</feature>